<dbReference type="KEGG" id="rlc:K227x_20060"/>
<dbReference type="InterPro" id="IPR019734">
    <property type="entry name" value="TPR_rpt"/>
</dbReference>
<gene>
    <name evidence="2" type="ORF">K227x_20060</name>
</gene>
<dbReference type="Pfam" id="PF13174">
    <property type="entry name" value="TPR_6"/>
    <property type="match status" value="1"/>
</dbReference>
<evidence type="ECO:0000256" key="1">
    <source>
        <dbReference type="PROSITE-ProRule" id="PRU00339"/>
    </source>
</evidence>
<dbReference type="Proteomes" id="UP000318538">
    <property type="component" value="Chromosome"/>
</dbReference>
<organism evidence="2 3">
    <name type="scientific">Rubripirellula lacrimiformis</name>
    <dbReference type="NCBI Taxonomy" id="1930273"/>
    <lineage>
        <taxon>Bacteria</taxon>
        <taxon>Pseudomonadati</taxon>
        <taxon>Planctomycetota</taxon>
        <taxon>Planctomycetia</taxon>
        <taxon>Pirellulales</taxon>
        <taxon>Pirellulaceae</taxon>
        <taxon>Rubripirellula</taxon>
    </lineage>
</organism>
<dbReference type="InterPro" id="IPR011990">
    <property type="entry name" value="TPR-like_helical_dom_sf"/>
</dbReference>
<dbReference type="Gene3D" id="1.25.40.10">
    <property type="entry name" value="Tetratricopeptide repeat domain"/>
    <property type="match status" value="2"/>
</dbReference>
<protein>
    <submittedName>
        <fullName evidence="2">Tetratricopeptide repeat protein</fullName>
    </submittedName>
</protein>
<dbReference type="PROSITE" id="PS50005">
    <property type="entry name" value="TPR"/>
    <property type="match status" value="1"/>
</dbReference>
<dbReference type="SUPFAM" id="SSF48452">
    <property type="entry name" value="TPR-like"/>
    <property type="match status" value="1"/>
</dbReference>
<feature type="repeat" description="TPR" evidence="1">
    <location>
        <begin position="589"/>
        <end position="622"/>
    </location>
</feature>
<proteinExistence type="predicted"/>
<keyword evidence="1" id="KW-0802">TPR repeat</keyword>
<evidence type="ECO:0000313" key="2">
    <source>
        <dbReference type="EMBL" id="QDT03622.1"/>
    </source>
</evidence>
<dbReference type="AlphaFoldDB" id="A0A517N920"/>
<evidence type="ECO:0000313" key="3">
    <source>
        <dbReference type="Proteomes" id="UP000318538"/>
    </source>
</evidence>
<dbReference type="SMART" id="SM00028">
    <property type="entry name" value="TPR"/>
    <property type="match status" value="3"/>
</dbReference>
<dbReference type="EMBL" id="CP036525">
    <property type="protein sequence ID" value="QDT03622.1"/>
    <property type="molecule type" value="Genomic_DNA"/>
</dbReference>
<accession>A0A517N920</accession>
<dbReference type="OrthoDB" id="225691at2"/>
<dbReference type="Pfam" id="PF13432">
    <property type="entry name" value="TPR_16"/>
    <property type="match status" value="1"/>
</dbReference>
<sequence length="685" mass="74235">MNGSPLASLEAWDAAAIVGLALPRPRKIGYLDILVGARIATHKYGRQRMESRKRRLWQPRKVAAWTFFVLIATCSNHSGLSAAPPENVGLGDQTQPVATAQPHDIVRLIAAGELSSAAEMARQLDGSSDPTVDLTMVFARLGRAYQKQGDLKLATEFYGRSVFASRQPAAAAMDPEKKIFVQLAAASSMVQSQELPKAFEVLQPILGGSSGASAAQVHTAVDISIQIGNRALAANDAPMATRAYTLAASHADEGQRPTVLLGAAWATAVSQVSPIQAAKQLADFVSEYPQHADAPRASRACAECLRQAERPQDSAAMIADLLRRWPESPSALEVVQGYTHVAAAQVPSSVRDWLLQRSQAGQVSQWDEKMTSMAMIFAGEADQQPAWSHLARHLAAMDGSGKTIADLLAALDQDGSRDRAERLATSLISPEPDQVVSPGARESACRWAGRTERWSMLAMAAESEIDRMESPAPSRSVNVERLFAESLMQLGRVDEARRWWDHLVDVRKLTDFATLLRCAEAETSVGDDTNLAGQRISLARTAAGQNSFESMLVNLLAAELAIRRSRFDEARSLLESVVRATDTGVGLRGRAQWLIGETHYLQAQFTEAIEAYRQVEGMDPSGVWVSAALVQAGKSFEQLGRTREAAVCYGSLIGRFAETPHAQIARQRMAAIDPNLPSSNNSIRR</sequence>
<name>A0A517N920_9BACT</name>
<reference evidence="2 3" key="1">
    <citation type="submission" date="2019-02" db="EMBL/GenBank/DDBJ databases">
        <title>Deep-cultivation of Planctomycetes and their phenomic and genomic characterization uncovers novel biology.</title>
        <authorList>
            <person name="Wiegand S."/>
            <person name="Jogler M."/>
            <person name="Boedeker C."/>
            <person name="Pinto D."/>
            <person name="Vollmers J."/>
            <person name="Rivas-Marin E."/>
            <person name="Kohn T."/>
            <person name="Peeters S.H."/>
            <person name="Heuer A."/>
            <person name="Rast P."/>
            <person name="Oberbeckmann S."/>
            <person name="Bunk B."/>
            <person name="Jeske O."/>
            <person name="Meyerdierks A."/>
            <person name="Storesund J.E."/>
            <person name="Kallscheuer N."/>
            <person name="Luecker S."/>
            <person name="Lage O.M."/>
            <person name="Pohl T."/>
            <person name="Merkel B.J."/>
            <person name="Hornburger P."/>
            <person name="Mueller R.-W."/>
            <person name="Bruemmer F."/>
            <person name="Labrenz M."/>
            <person name="Spormann A.M."/>
            <person name="Op den Camp H."/>
            <person name="Overmann J."/>
            <person name="Amann R."/>
            <person name="Jetten M.S.M."/>
            <person name="Mascher T."/>
            <person name="Medema M.H."/>
            <person name="Devos D.P."/>
            <person name="Kaster A.-K."/>
            <person name="Ovreas L."/>
            <person name="Rohde M."/>
            <person name="Galperin M.Y."/>
            <person name="Jogler C."/>
        </authorList>
    </citation>
    <scope>NUCLEOTIDE SEQUENCE [LARGE SCALE GENOMIC DNA]</scope>
    <source>
        <strain evidence="2 3">K22_7</strain>
    </source>
</reference>
<keyword evidence="3" id="KW-1185">Reference proteome</keyword>